<protein>
    <recommendedName>
        <fullName evidence="1">F-box domain-containing protein</fullName>
    </recommendedName>
</protein>
<organism evidence="2 3">
    <name type="scientific">Podospora australis</name>
    <dbReference type="NCBI Taxonomy" id="1536484"/>
    <lineage>
        <taxon>Eukaryota</taxon>
        <taxon>Fungi</taxon>
        <taxon>Dikarya</taxon>
        <taxon>Ascomycota</taxon>
        <taxon>Pezizomycotina</taxon>
        <taxon>Sordariomycetes</taxon>
        <taxon>Sordariomycetidae</taxon>
        <taxon>Sordariales</taxon>
        <taxon>Podosporaceae</taxon>
        <taxon>Podospora</taxon>
    </lineage>
</organism>
<evidence type="ECO:0000313" key="3">
    <source>
        <dbReference type="Proteomes" id="UP001302126"/>
    </source>
</evidence>
<dbReference type="AlphaFoldDB" id="A0AAN6X173"/>
<proteinExistence type="predicted"/>
<dbReference type="InterPro" id="IPR036047">
    <property type="entry name" value="F-box-like_dom_sf"/>
</dbReference>
<accession>A0AAN6X173</accession>
<dbReference type="SUPFAM" id="SSF81383">
    <property type="entry name" value="F-box domain"/>
    <property type="match status" value="1"/>
</dbReference>
<feature type="domain" description="F-box" evidence="1">
    <location>
        <begin position="7"/>
        <end position="55"/>
    </location>
</feature>
<dbReference type="Pfam" id="PF00646">
    <property type="entry name" value="F-box"/>
    <property type="match status" value="1"/>
</dbReference>
<gene>
    <name evidence="2" type="ORF">QBC35DRAFT_538862</name>
</gene>
<dbReference type="SMART" id="SM00256">
    <property type="entry name" value="FBOX"/>
    <property type="match status" value="1"/>
</dbReference>
<dbReference type="EMBL" id="MU864361">
    <property type="protein sequence ID" value="KAK4191015.1"/>
    <property type="molecule type" value="Genomic_DNA"/>
</dbReference>
<comment type="caution">
    <text evidence="2">The sequence shown here is derived from an EMBL/GenBank/DDBJ whole genome shotgun (WGS) entry which is preliminary data.</text>
</comment>
<dbReference type="Proteomes" id="UP001302126">
    <property type="component" value="Unassembled WGS sequence"/>
</dbReference>
<evidence type="ECO:0000313" key="2">
    <source>
        <dbReference type="EMBL" id="KAK4191015.1"/>
    </source>
</evidence>
<dbReference type="InterPro" id="IPR001810">
    <property type="entry name" value="F-box_dom"/>
</dbReference>
<reference evidence="2" key="1">
    <citation type="journal article" date="2023" name="Mol. Phylogenet. Evol.">
        <title>Genome-scale phylogeny and comparative genomics of the fungal order Sordariales.</title>
        <authorList>
            <person name="Hensen N."/>
            <person name="Bonometti L."/>
            <person name="Westerberg I."/>
            <person name="Brannstrom I.O."/>
            <person name="Guillou S."/>
            <person name="Cros-Aarteil S."/>
            <person name="Calhoun S."/>
            <person name="Haridas S."/>
            <person name="Kuo A."/>
            <person name="Mondo S."/>
            <person name="Pangilinan J."/>
            <person name="Riley R."/>
            <person name="LaButti K."/>
            <person name="Andreopoulos B."/>
            <person name="Lipzen A."/>
            <person name="Chen C."/>
            <person name="Yan M."/>
            <person name="Daum C."/>
            <person name="Ng V."/>
            <person name="Clum A."/>
            <person name="Steindorff A."/>
            <person name="Ohm R.A."/>
            <person name="Martin F."/>
            <person name="Silar P."/>
            <person name="Natvig D.O."/>
            <person name="Lalanne C."/>
            <person name="Gautier V."/>
            <person name="Ament-Velasquez S.L."/>
            <person name="Kruys A."/>
            <person name="Hutchinson M.I."/>
            <person name="Powell A.J."/>
            <person name="Barry K."/>
            <person name="Miller A.N."/>
            <person name="Grigoriev I.V."/>
            <person name="Debuchy R."/>
            <person name="Gladieux P."/>
            <person name="Hiltunen Thoren M."/>
            <person name="Johannesson H."/>
        </authorList>
    </citation>
    <scope>NUCLEOTIDE SEQUENCE</scope>
    <source>
        <strain evidence="2">PSN309</strain>
    </source>
</reference>
<reference evidence="2" key="2">
    <citation type="submission" date="2023-05" db="EMBL/GenBank/DDBJ databases">
        <authorList>
            <consortium name="Lawrence Berkeley National Laboratory"/>
            <person name="Steindorff A."/>
            <person name="Hensen N."/>
            <person name="Bonometti L."/>
            <person name="Westerberg I."/>
            <person name="Brannstrom I.O."/>
            <person name="Guillou S."/>
            <person name="Cros-Aarteil S."/>
            <person name="Calhoun S."/>
            <person name="Haridas S."/>
            <person name="Kuo A."/>
            <person name="Mondo S."/>
            <person name="Pangilinan J."/>
            <person name="Riley R."/>
            <person name="Labutti K."/>
            <person name="Andreopoulos B."/>
            <person name="Lipzen A."/>
            <person name="Chen C."/>
            <person name="Yanf M."/>
            <person name="Daum C."/>
            <person name="Ng V."/>
            <person name="Clum A."/>
            <person name="Ohm R."/>
            <person name="Martin F."/>
            <person name="Silar P."/>
            <person name="Natvig D."/>
            <person name="Lalanne C."/>
            <person name="Gautier V."/>
            <person name="Ament-Velasquez S.L."/>
            <person name="Kruys A."/>
            <person name="Hutchinson M.I."/>
            <person name="Powell A.J."/>
            <person name="Barry K."/>
            <person name="Miller A.N."/>
            <person name="Grigoriev I.V."/>
            <person name="Debuchy R."/>
            <person name="Gladieux P."/>
            <person name="Thoren M.H."/>
            <person name="Johannesson H."/>
        </authorList>
    </citation>
    <scope>NUCLEOTIDE SEQUENCE</scope>
    <source>
        <strain evidence="2">PSN309</strain>
    </source>
</reference>
<dbReference type="CDD" id="cd09917">
    <property type="entry name" value="F-box_SF"/>
    <property type="match status" value="1"/>
</dbReference>
<keyword evidence="3" id="KW-1185">Reference proteome</keyword>
<name>A0AAN6X173_9PEZI</name>
<evidence type="ECO:0000259" key="1">
    <source>
        <dbReference type="PROSITE" id="PS50181"/>
    </source>
</evidence>
<dbReference type="PROSITE" id="PS50181">
    <property type="entry name" value="FBOX"/>
    <property type="match status" value="1"/>
</dbReference>
<sequence>MASIIFSPGNERVPGEILNNVISHLDPAALISLSQTSRYFREIIRPMRSDFLQRLLFLELQPETSGWNPILPSSRIEQTHPMFDHDIWKTARYACSGCLKLLPHIMFEENEVSDDLLRKPFQGCVEATKSSMARWKPLSYNAREDHEQARIAQEEREQAPFLKEYDAHWYSNRDDWQQAFHYLCGSKRASRRCIDCKYKRGDYIEERRVPNLQDADEEDPDEDFTPYFELSPGKELEKQFRTHAHDTGFGTANGLHAGNNEHYDYPVIVIRPLVRRQGRERYDRARWDLDRYYPGLIEGEPVEEWIFYATSPRNLGYVCETTAPQVMYGQNLRMILCSECRKWQIETAFSYSLAIAKDLARQKGPDAFRLYMVHESPATFPSGYISCNHCMIDTRFRSLESASEFFARMMVLEMEGVLAWSYAQIKRFCSVAINAIGYDLWANDPQKLLPAIIQQEGPALISPFTDATRQPLSFSVNPRDWDRKRVPDEVLPAWRKSCERLGELSREHWEIEDMCFGTDDYDEWSSSYQVLENAYLYRSKQLDDFERRHAADPLWVIKYFIAQDRFGRVPSLPITTPTAPTTTEE</sequence>